<proteinExistence type="predicted"/>
<keyword evidence="2" id="KW-1185">Reference proteome</keyword>
<name>A0ABD6EVY8_9BILA</name>
<dbReference type="Proteomes" id="UP001608902">
    <property type="component" value="Unassembled WGS sequence"/>
</dbReference>
<protein>
    <submittedName>
        <fullName evidence="1">Uncharacterized protein</fullName>
    </submittedName>
</protein>
<organism evidence="1 2">
    <name type="scientific">Gnathostoma spinigerum</name>
    <dbReference type="NCBI Taxonomy" id="75299"/>
    <lineage>
        <taxon>Eukaryota</taxon>
        <taxon>Metazoa</taxon>
        <taxon>Ecdysozoa</taxon>
        <taxon>Nematoda</taxon>
        <taxon>Chromadorea</taxon>
        <taxon>Rhabditida</taxon>
        <taxon>Spirurina</taxon>
        <taxon>Gnathostomatomorpha</taxon>
        <taxon>Gnathostomatoidea</taxon>
        <taxon>Gnathostomatidae</taxon>
        <taxon>Gnathostoma</taxon>
    </lineage>
</organism>
<accession>A0ABD6EVY8</accession>
<reference evidence="1 2" key="1">
    <citation type="submission" date="2024-08" db="EMBL/GenBank/DDBJ databases">
        <title>Gnathostoma spinigerum genome.</title>
        <authorList>
            <person name="Gonzalez-Bertolin B."/>
            <person name="Monzon S."/>
            <person name="Zaballos A."/>
            <person name="Jimenez P."/>
            <person name="Dekumyoy P."/>
            <person name="Varona S."/>
            <person name="Cuesta I."/>
            <person name="Sumanam S."/>
            <person name="Adisakwattana P."/>
            <person name="Gasser R.B."/>
            <person name="Hernandez-Gonzalez A."/>
            <person name="Young N.D."/>
            <person name="Perteguer M.J."/>
        </authorList>
    </citation>
    <scope>NUCLEOTIDE SEQUENCE [LARGE SCALE GENOMIC DNA]</scope>
    <source>
        <strain evidence="1">AL3</strain>
        <tissue evidence="1">Liver</tissue>
    </source>
</reference>
<dbReference type="EMBL" id="JBGFUD010006006">
    <property type="protein sequence ID" value="MFH4980737.1"/>
    <property type="molecule type" value="Genomic_DNA"/>
</dbReference>
<evidence type="ECO:0000313" key="2">
    <source>
        <dbReference type="Proteomes" id="UP001608902"/>
    </source>
</evidence>
<sequence>MRNEVEAVQSNINSPVPLPIPPPPQVPLRASVRRVLRRPRGLSNGRRLVRVVNRSSIARPTYTVFRSWSRMGSRLDSLLEPEHEDQAVTATTVGYPSMLHGHTASTSQINGSLPLIPQFTTSTTARNGTAVAEESSNFRVVDHSDPSRLSYAIDQQDYHRRSDLQSATQSTHAEFRQRTDSVMRSTISHDSALTVAANPNEVELGRSSSNANAAT</sequence>
<evidence type="ECO:0000313" key="1">
    <source>
        <dbReference type="EMBL" id="MFH4980737.1"/>
    </source>
</evidence>
<dbReference type="AlphaFoldDB" id="A0ABD6EVY8"/>
<comment type="caution">
    <text evidence="1">The sequence shown here is derived from an EMBL/GenBank/DDBJ whole genome shotgun (WGS) entry which is preliminary data.</text>
</comment>
<gene>
    <name evidence="1" type="ORF">AB6A40_007446</name>
</gene>